<gene>
    <name evidence="2" type="ORF">FS935_22960</name>
</gene>
<feature type="domain" description="DUF4440" evidence="1">
    <location>
        <begin position="8"/>
        <end position="106"/>
    </location>
</feature>
<dbReference type="SUPFAM" id="SSF54427">
    <property type="entry name" value="NTF2-like"/>
    <property type="match status" value="1"/>
</dbReference>
<evidence type="ECO:0000259" key="1">
    <source>
        <dbReference type="Pfam" id="PF14534"/>
    </source>
</evidence>
<dbReference type="Pfam" id="PF14534">
    <property type="entry name" value="DUF4440"/>
    <property type="match status" value="1"/>
</dbReference>
<accession>A0A5C6UVM5</accession>
<dbReference type="Proteomes" id="UP000321363">
    <property type="component" value="Unassembled WGS sequence"/>
</dbReference>
<dbReference type="AlphaFoldDB" id="A0A5C6UVM5"/>
<reference evidence="2 3" key="1">
    <citation type="journal article" date="2005" name="Int. J. Syst. Evol. Microbiol.">
        <title>Bacillus litoralis sp. nov., isolated from a tidal flat of the Yellow Sea in Korea.</title>
        <authorList>
            <person name="Yoon J.H."/>
            <person name="Oh T.K."/>
        </authorList>
    </citation>
    <scope>NUCLEOTIDE SEQUENCE [LARGE SCALE GENOMIC DNA]</scope>
    <source>
        <strain evidence="2 3">SW-211</strain>
    </source>
</reference>
<evidence type="ECO:0000313" key="2">
    <source>
        <dbReference type="EMBL" id="TXC76271.1"/>
    </source>
</evidence>
<dbReference type="RefSeq" id="WP_146950930.1">
    <property type="nucleotide sequence ID" value="NZ_VOQF01000043.1"/>
</dbReference>
<keyword evidence="3" id="KW-1185">Reference proteome</keyword>
<evidence type="ECO:0000313" key="3">
    <source>
        <dbReference type="Proteomes" id="UP000321363"/>
    </source>
</evidence>
<dbReference type="InterPro" id="IPR032710">
    <property type="entry name" value="NTF2-like_dom_sf"/>
</dbReference>
<dbReference type="EMBL" id="VOQF01000043">
    <property type="protein sequence ID" value="TXC76271.1"/>
    <property type="molecule type" value="Genomic_DNA"/>
</dbReference>
<proteinExistence type="predicted"/>
<name>A0A5C6UVM5_9BACI</name>
<dbReference type="OrthoDB" id="121974at2"/>
<dbReference type="Gene3D" id="3.10.450.50">
    <property type="match status" value="1"/>
</dbReference>
<organism evidence="2 3">
    <name type="scientific">Metabacillus litoralis</name>
    <dbReference type="NCBI Taxonomy" id="152268"/>
    <lineage>
        <taxon>Bacteria</taxon>
        <taxon>Bacillati</taxon>
        <taxon>Bacillota</taxon>
        <taxon>Bacilli</taxon>
        <taxon>Bacillales</taxon>
        <taxon>Bacillaceae</taxon>
        <taxon>Metabacillus</taxon>
    </lineage>
</organism>
<comment type="caution">
    <text evidence="2">The sequence shown here is derived from an EMBL/GenBank/DDBJ whole genome shotgun (WGS) entry which is preliminary data.</text>
</comment>
<dbReference type="InterPro" id="IPR027843">
    <property type="entry name" value="DUF4440"/>
</dbReference>
<protein>
    <submittedName>
        <fullName evidence="2">DUF4440 domain-containing protein</fullName>
    </submittedName>
</protein>
<sequence>MINLKEHLQQLEESLLKPEIRSSQQELKKLLAEKFFEFGSSGKVLYKNEDIGVEGIGIVNMEISDFEIHPLSDEIVLATYCVFNVDNKQYSLRSSIWKLINERWQMVFHQGTKII</sequence>